<evidence type="ECO:0000313" key="1">
    <source>
        <dbReference type="EMBL" id="ERN02419.1"/>
    </source>
</evidence>
<proteinExistence type="predicted"/>
<reference evidence="2" key="1">
    <citation type="journal article" date="2013" name="Science">
        <title>The Amborella genome and the evolution of flowering plants.</title>
        <authorList>
            <consortium name="Amborella Genome Project"/>
        </authorList>
    </citation>
    <scope>NUCLEOTIDE SEQUENCE [LARGE SCALE GENOMIC DNA]</scope>
</reference>
<dbReference type="HOGENOM" id="CLU_2295502_0_0_1"/>
<protein>
    <recommendedName>
        <fullName evidence="3">FAS1 domain-containing protein</fullName>
    </recommendedName>
</protein>
<dbReference type="Proteomes" id="UP000017836">
    <property type="component" value="Unassembled WGS sequence"/>
</dbReference>
<dbReference type="AlphaFoldDB" id="W1P440"/>
<evidence type="ECO:0000313" key="2">
    <source>
        <dbReference type="Proteomes" id="UP000017836"/>
    </source>
</evidence>
<keyword evidence="2" id="KW-1185">Reference proteome</keyword>
<evidence type="ECO:0008006" key="3">
    <source>
        <dbReference type="Google" id="ProtNLM"/>
    </source>
</evidence>
<sequence>MIETIINTFTAQFHNVTEDIAGALDINNRVGLIHSLPQSPPKPTVFPLFHLEDIGHLNPTLLHYHVIPCYLSFVDLLAFLSGSRLPKLLFDFSILVTTTRL</sequence>
<name>W1P440_AMBTC</name>
<dbReference type="EMBL" id="KI394634">
    <property type="protein sequence ID" value="ERN02419.1"/>
    <property type="molecule type" value="Genomic_DNA"/>
</dbReference>
<organism evidence="1 2">
    <name type="scientific">Amborella trichopoda</name>
    <dbReference type="NCBI Taxonomy" id="13333"/>
    <lineage>
        <taxon>Eukaryota</taxon>
        <taxon>Viridiplantae</taxon>
        <taxon>Streptophyta</taxon>
        <taxon>Embryophyta</taxon>
        <taxon>Tracheophyta</taxon>
        <taxon>Spermatophyta</taxon>
        <taxon>Magnoliopsida</taxon>
        <taxon>Amborellales</taxon>
        <taxon>Amborellaceae</taxon>
        <taxon>Amborella</taxon>
    </lineage>
</organism>
<gene>
    <name evidence="1" type="ORF">AMTR_s00096p00136360</name>
</gene>
<accession>W1P440</accession>
<dbReference type="Gramene" id="ERN02419">
    <property type="protein sequence ID" value="ERN02419"/>
    <property type="gene ID" value="AMTR_s00096p00136360"/>
</dbReference>